<dbReference type="InterPro" id="IPR009346">
    <property type="entry name" value="GRIM-19"/>
</dbReference>
<keyword evidence="6" id="KW-0378">Hydrolase</keyword>
<dbReference type="GO" id="GO:0042802">
    <property type="term" value="F:identical protein binding"/>
    <property type="evidence" value="ECO:0007669"/>
    <property type="project" value="TreeGrafter"/>
</dbReference>
<dbReference type="Gene3D" id="2.130.10.10">
    <property type="entry name" value="YVTN repeat-like/Quinoprotein amine dehydrogenase"/>
    <property type="match status" value="2"/>
</dbReference>
<protein>
    <recommendedName>
        <fullName evidence="3">glucosamine-6-phosphate deaminase</fullName>
        <ecNumber evidence="3">3.5.99.6</ecNumber>
    </recommendedName>
</protein>
<dbReference type="GO" id="GO:0005975">
    <property type="term" value="P:carbohydrate metabolic process"/>
    <property type="evidence" value="ECO:0007669"/>
    <property type="project" value="InterPro"/>
</dbReference>
<dbReference type="InterPro" id="IPR019775">
    <property type="entry name" value="WD40_repeat_CS"/>
</dbReference>
<evidence type="ECO:0000256" key="1">
    <source>
        <dbReference type="ARBA" id="ARBA00000644"/>
    </source>
</evidence>
<comment type="similarity">
    <text evidence="2">Belongs to the glucosamine/galactosamine-6-phosphate isomerase family.</text>
</comment>
<dbReference type="GO" id="GO:0005737">
    <property type="term" value="C:cytoplasm"/>
    <property type="evidence" value="ECO:0007669"/>
    <property type="project" value="TreeGrafter"/>
</dbReference>
<feature type="repeat" description="WD" evidence="7">
    <location>
        <begin position="309"/>
        <end position="350"/>
    </location>
</feature>
<dbReference type="AlphaFoldDB" id="A0A4T0HZU6"/>
<comment type="catalytic activity">
    <reaction evidence="1">
        <text>alpha-D-glucosamine 6-phosphate + H2O = beta-D-fructose 6-phosphate + NH4(+)</text>
        <dbReference type="Rhea" id="RHEA:12172"/>
        <dbReference type="ChEBI" id="CHEBI:15377"/>
        <dbReference type="ChEBI" id="CHEBI:28938"/>
        <dbReference type="ChEBI" id="CHEBI:57634"/>
        <dbReference type="ChEBI" id="CHEBI:75989"/>
        <dbReference type="EC" id="3.5.99.6"/>
    </reaction>
</comment>
<dbReference type="PROSITE" id="PS50082">
    <property type="entry name" value="WD_REPEATS_2"/>
    <property type="match status" value="1"/>
</dbReference>
<evidence type="ECO:0000256" key="4">
    <source>
        <dbReference type="ARBA" id="ARBA00022574"/>
    </source>
</evidence>
<dbReference type="PROSITE" id="PS01161">
    <property type="entry name" value="GLC_GALNAC_ISOMERASE"/>
    <property type="match status" value="1"/>
</dbReference>
<accession>A0A4T0HZU6</accession>
<evidence type="ECO:0000256" key="2">
    <source>
        <dbReference type="ARBA" id="ARBA00005526"/>
    </source>
</evidence>
<dbReference type="InterPro" id="IPR018321">
    <property type="entry name" value="Glucosamine6P_isomerase_CS"/>
</dbReference>
<sequence length="805" mass="90233">MRLIIRDDKPAVGGFTANYIAKRINEFQPTNDHPRFVLGLPTGSSPLPVYHKLIDLHNRGKVSFKHVITFNMDDKVDIEPHNAHILDGEAENLVEECARYEEKIEAVGGIDLFLGGIGEDGHIAFNEPGSSLASRTRMKTLAYDTIVANARFFDNDIAKVPKMALTVGIATVMDAREVIIVITGKHKAPALAKSIEEGVNHMWTVSAIQQHPWAMVVADEDATLELRVGTVRYFKSIESVQAQQELKYALANPFALDRPETLEHTLDAGATCAAYNHGGKYKGTLLATGRFDGFVNIWDMLTLAPLRVLEAHVKAVVTVSWSANSRYLLSACRDWSCVLWDVETGERVHTIKYDAPVQEAFLHPFISTSVVATLSTQQTYLVDLSQLRQKEKLAKTEIGMLWETDSNGQAIQRSQMTTAMFSPSGRFIVGGTSQGCLLIFELPSLNVISETAICNGAIKRIAIDNRDRLVACTSRDRTIRVASISDDLRQITTLFRFADEIDRTIWNGVTFSNDNEYIIGGSGHKAGHYIYIWDTTSGTLIKVVEGPRSPLHDVIWHPTKPHMASIDSHGQILTWTTNNKQRWAAFAPGFEELETNIEYKEKEDEFDIYVDQDNKVVKGVEDERAVDVDGVNEGGERKVPEYLQGYVDIDDDYNFFPSQPDLSDVEQVDRRILLKPQPPTAMEYVRGKQDLPPPGGFETVKYKRSLPLKGPSGAVIFGTILAISGWGFYKLGQGNLEMRELEREKIWSRINIVPALMAENDRDIYRRERAAMARESEIMKDVKGWQVGQSVYNGKRYNTPSMYVL</sequence>
<dbReference type="PANTHER" id="PTHR11280:SF5">
    <property type="entry name" value="GLUCOSAMINE-6-PHOSPHATE ISOMERASE"/>
    <property type="match status" value="1"/>
</dbReference>
<dbReference type="EMBL" id="SPOF01000030">
    <property type="protein sequence ID" value="TIB10556.1"/>
    <property type="molecule type" value="Genomic_DNA"/>
</dbReference>
<dbReference type="InterPro" id="IPR006148">
    <property type="entry name" value="Glc/Gal-6P_isomerase"/>
</dbReference>
<organism evidence="9 10">
    <name type="scientific">Wallemia ichthyophaga</name>
    <dbReference type="NCBI Taxonomy" id="245174"/>
    <lineage>
        <taxon>Eukaryota</taxon>
        <taxon>Fungi</taxon>
        <taxon>Dikarya</taxon>
        <taxon>Basidiomycota</taxon>
        <taxon>Wallemiomycotina</taxon>
        <taxon>Wallemiomycetes</taxon>
        <taxon>Wallemiales</taxon>
        <taxon>Wallemiaceae</taxon>
        <taxon>Wallemia</taxon>
    </lineage>
</organism>
<dbReference type="PROSITE" id="PS00678">
    <property type="entry name" value="WD_REPEATS_1"/>
    <property type="match status" value="1"/>
</dbReference>
<keyword evidence="4 7" id="KW-0853">WD repeat</keyword>
<evidence type="ECO:0000256" key="6">
    <source>
        <dbReference type="ARBA" id="ARBA00022801"/>
    </source>
</evidence>
<dbReference type="InterPro" id="IPR001680">
    <property type="entry name" value="WD40_rpt"/>
</dbReference>
<dbReference type="GO" id="GO:0019262">
    <property type="term" value="P:N-acetylneuraminate catabolic process"/>
    <property type="evidence" value="ECO:0007669"/>
    <property type="project" value="TreeGrafter"/>
</dbReference>
<proteinExistence type="inferred from homology"/>
<dbReference type="InterPro" id="IPR015943">
    <property type="entry name" value="WD40/YVTN_repeat-like_dom_sf"/>
</dbReference>
<evidence type="ECO:0000313" key="10">
    <source>
        <dbReference type="Proteomes" id="UP000306954"/>
    </source>
</evidence>
<evidence type="ECO:0000256" key="3">
    <source>
        <dbReference type="ARBA" id="ARBA00012680"/>
    </source>
</evidence>
<dbReference type="InterPro" id="IPR036322">
    <property type="entry name" value="WD40_repeat_dom_sf"/>
</dbReference>
<feature type="domain" description="Glucosamine/galactosamine-6-phosphate isomerase" evidence="8">
    <location>
        <begin position="74"/>
        <end position="209"/>
    </location>
</feature>
<dbReference type="PANTHER" id="PTHR11280">
    <property type="entry name" value="GLUCOSAMINE-6-PHOSPHATE ISOMERASE"/>
    <property type="match status" value="1"/>
</dbReference>
<dbReference type="CDD" id="cd01399">
    <property type="entry name" value="GlcN6P_deaminase"/>
    <property type="match status" value="1"/>
</dbReference>
<gene>
    <name evidence="9" type="ORF">E3P90_02814</name>
</gene>
<evidence type="ECO:0000313" key="9">
    <source>
        <dbReference type="EMBL" id="TIB10556.1"/>
    </source>
</evidence>
<dbReference type="EC" id="3.5.99.6" evidence="3"/>
<dbReference type="GO" id="GO:0004342">
    <property type="term" value="F:glucosamine-6-phosphate deaminase activity"/>
    <property type="evidence" value="ECO:0007669"/>
    <property type="project" value="UniProtKB-EC"/>
</dbReference>
<dbReference type="InterPro" id="IPR004547">
    <property type="entry name" value="Glucosamine6P_isomerase"/>
</dbReference>
<dbReference type="PROSITE" id="PS50294">
    <property type="entry name" value="WD_REPEATS_REGION"/>
    <property type="match status" value="1"/>
</dbReference>
<dbReference type="SMART" id="SM00320">
    <property type="entry name" value="WD40"/>
    <property type="match status" value="6"/>
</dbReference>
<evidence type="ECO:0000256" key="5">
    <source>
        <dbReference type="ARBA" id="ARBA00022737"/>
    </source>
</evidence>
<dbReference type="GO" id="GO:0006046">
    <property type="term" value="P:N-acetylglucosamine catabolic process"/>
    <property type="evidence" value="ECO:0007669"/>
    <property type="project" value="TreeGrafter"/>
</dbReference>
<dbReference type="Pfam" id="PF00400">
    <property type="entry name" value="WD40"/>
    <property type="match status" value="2"/>
</dbReference>
<dbReference type="Gene3D" id="3.40.50.1360">
    <property type="match status" value="1"/>
</dbReference>
<dbReference type="SUPFAM" id="SSF100950">
    <property type="entry name" value="NagB/RpiA/CoA transferase-like"/>
    <property type="match status" value="1"/>
</dbReference>
<reference evidence="9 10" key="1">
    <citation type="submission" date="2019-03" db="EMBL/GenBank/DDBJ databases">
        <title>Sequencing 23 genomes of Wallemia ichthyophaga.</title>
        <authorList>
            <person name="Gostincar C."/>
        </authorList>
    </citation>
    <scope>NUCLEOTIDE SEQUENCE [LARGE SCALE GENOMIC DNA]</scope>
    <source>
        <strain evidence="9 10">EXF-8621</strain>
    </source>
</reference>
<dbReference type="Proteomes" id="UP000306954">
    <property type="component" value="Unassembled WGS sequence"/>
</dbReference>
<dbReference type="SUPFAM" id="SSF50978">
    <property type="entry name" value="WD40 repeat-like"/>
    <property type="match status" value="1"/>
</dbReference>
<evidence type="ECO:0000259" key="8">
    <source>
        <dbReference type="Pfam" id="PF01182"/>
    </source>
</evidence>
<comment type="caution">
    <text evidence="9">The sequence shown here is derived from an EMBL/GenBank/DDBJ whole genome shotgun (WGS) entry which is preliminary data.</text>
</comment>
<dbReference type="InterPro" id="IPR037171">
    <property type="entry name" value="NagB/RpiA_transferase-like"/>
</dbReference>
<dbReference type="Pfam" id="PF06212">
    <property type="entry name" value="GRIM-19"/>
    <property type="match status" value="1"/>
</dbReference>
<dbReference type="GO" id="GO:0006043">
    <property type="term" value="P:glucosamine catabolic process"/>
    <property type="evidence" value="ECO:0007669"/>
    <property type="project" value="TreeGrafter"/>
</dbReference>
<evidence type="ECO:0000256" key="7">
    <source>
        <dbReference type="PROSITE-ProRule" id="PRU00221"/>
    </source>
</evidence>
<dbReference type="Pfam" id="PF01182">
    <property type="entry name" value="Glucosamine_iso"/>
    <property type="match status" value="1"/>
</dbReference>
<name>A0A4T0HZU6_WALIC</name>
<keyword evidence="5" id="KW-0677">Repeat</keyword>